<dbReference type="GO" id="GO:0005524">
    <property type="term" value="F:ATP binding"/>
    <property type="evidence" value="ECO:0007669"/>
    <property type="project" value="UniProtKB-KW"/>
</dbReference>
<evidence type="ECO:0000313" key="3">
    <source>
        <dbReference type="Proteomes" id="UP001500920"/>
    </source>
</evidence>
<dbReference type="Gene3D" id="3.30.950.30">
    <property type="entry name" value="Schlafen, AAA domain"/>
    <property type="match status" value="1"/>
</dbReference>
<reference evidence="3" key="1">
    <citation type="journal article" date="2019" name="Int. J. Syst. Evol. Microbiol.">
        <title>The Global Catalogue of Microorganisms (GCM) 10K type strain sequencing project: providing services to taxonomists for standard genome sequencing and annotation.</title>
        <authorList>
            <consortium name="The Broad Institute Genomics Platform"/>
            <consortium name="The Broad Institute Genome Sequencing Center for Infectious Disease"/>
            <person name="Wu L."/>
            <person name="Ma J."/>
        </authorList>
    </citation>
    <scope>NUCLEOTIDE SEQUENCE [LARGE SCALE GENOMIC DNA]</scope>
    <source>
        <strain evidence="3">JCM 16981</strain>
    </source>
</reference>
<dbReference type="InterPro" id="IPR038461">
    <property type="entry name" value="Schlafen_AlbA_2_dom_sf"/>
</dbReference>
<name>A0ABP7EYW0_9STAP</name>
<proteinExistence type="predicted"/>
<comment type="caution">
    <text evidence="2">The sequence shown here is derived from an EMBL/GenBank/DDBJ whole genome shotgun (WGS) entry which is preliminary data.</text>
</comment>
<evidence type="ECO:0000259" key="1">
    <source>
        <dbReference type="Pfam" id="PF04326"/>
    </source>
</evidence>
<accession>A0ABP7EYW0</accession>
<dbReference type="InterPro" id="IPR007421">
    <property type="entry name" value="Schlafen_AlbA_2_dom"/>
</dbReference>
<dbReference type="Pfam" id="PF04326">
    <property type="entry name" value="SLFN_AlbA_2"/>
    <property type="match status" value="1"/>
</dbReference>
<dbReference type="EMBL" id="BAABCK010000055">
    <property type="protein sequence ID" value="GAA3728063.1"/>
    <property type="molecule type" value="Genomic_DNA"/>
</dbReference>
<keyword evidence="2" id="KW-0547">Nucleotide-binding</keyword>
<dbReference type="RefSeq" id="WP_344703272.1">
    <property type="nucleotide sequence ID" value="NZ_BAABCK010000055.1"/>
</dbReference>
<sequence>MLDSVVQNLIDEKREGTYWDFKREYHHNKAKLLHDIICLANNLENRDAYLIFGINDNGVITGIEEDIKRKNQEHFTSFLRGKKFAGGIIPYVVLRTIFIENHEIDVLVIKESDKVPFYLEEQFKEDNTIVHAGSIYSRIEDRNTPINSTADSSHTELLWKIRLGLLPTPIDRLKAILLQKNKWRTNQTGYYFDEAPEFTIVENEEQREQYDKLSPSFYAYNQMNSHMSYSHYECRYYNTILSESQTAILDSGRYHSPIPERGFINVDQYGQESLSYRYFIEDTLLYNLHHFLFDSDSYEAHHARQRFLEIILIFKSEIEKNAFENFIKEDLQGFLYELEYQSEDDLLSDLDTENEREKTVFNIEIKTGKLLVNKLNEFKTGGRSL</sequence>
<keyword evidence="2" id="KW-0067">ATP-binding</keyword>
<gene>
    <name evidence="2" type="ORF">GCM10022378_16110</name>
</gene>
<protein>
    <submittedName>
        <fullName evidence="2">ATP-binding protein</fullName>
    </submittedName>
</protein>
<feature type="domain" description="Schlafen AlbA-2" evidence="1">
    <location>
        <begin position="15"/>
        <end position="146"/>
    </location>
</feature>
<evidence type="ECO:0000313" key="2">
    <source>
        <dbReference type="EMBL" id="GAA3728063.1"/>
    </source>
</evidence>
<organism evidence="2 3">
    <name type="scientific">Salinicoccus jeotgali</name>
    <dbReference type="NCBI Taxonomy" id="381634"/>
    <lineage>
        <taxon>Bacteria</taxon>
        <taxon>Bacillati</taxon>
        <taxon>Bacillota</taxon>
        <taxon>Bacilli</taxon>
        <taxon>Bacillales</taxon>
        <taxon>Staphylococcaceae</taxon>
        <taxon>Salinicoccus</taxon>
    </lineage>
</organism>
<dbReference type="Proteomes" id="UP001500920">
    <property type="component" value="Unassembled WGS sequence"/>
</dbReference>
<keyword evidence="3" id="KW-1185">Reference proteome</keyword>